<proteinExistence type="predicted"/>
<name>A0A8B6EMC4_MYTGA</name>
<dbReference type="Gene3D" id="1.10.287.1490">
    <property type="match status" value="1"/>
</dbReference>
<accession>A0A8B6EMC4</accession>
<feature type="chain" id="PRO_5032843759" description="C1q domain-containing protein" evidence="1">
    <location>
        <begin position="21"/>
        <end position="394"/>
    </location>
</feature>
<keyword evidence="3" id="KW-1185">Reference proteome</keyword>
<evidence type="ECO:0000313" key="2">
    <source>
        <dbReference type="EMBL" id="VDI37157.1"/>
    </source>
</evidence>
<gene>
    <name evidence="2" type="ORF">MGAL_10B026066</name>
</gene>
<dbReference type="AlphaFoldDB" id="A0A8B6EMC4"/>
<evidence type="ECO:0008006" key="4">
    <source>
        <dbReference type="Google" id="ProtNLM"/>
    </source>
</evidence>
<dbReference type="InterPro" id="IPR008983">
    <property type="entry name" value="Tumour_necrosis_fac-like_dom"/>
</dbReference>
<reference evidence="2" key="1">
    <citation type="submission" date="2018-11" db="EMBL/GenBank/DDBJ databases">
        <authorList>
            <person name="Alioto T."/>
            <person name="Alioto T."/>
        </authorList>
    </citation>
    <scope>NUCLEOTIDE SEQUENCE</scope>
</reference>
<keyword evidence="1" id="KW-0732">Signal</keyword>
<dbReference type="SUPFAM" id="SSF49842">
    <property type="entry name" value="TNF-like"/>
    <property type="match status" value="1"/>
</dbReference>
<dbReference type="OrthoDB" id="6073300at2759"/>
<dbReference type="EMBL" id="UYJE01005404">
    <property type="protein sequence ID" value="VDI37157.1"/>
    <property type="molecule type" value="Genomic_DNA"/>
</dbReference>
<comment type="caution">
    <text evidence="2">The sequence shown here is derived from an EMBL/GenBank/DDBJ whole genome shotgun (WGS) entry which is preliminary data.</text>
</comment>
<organism evidence="2 3">
    <name type="scientific">Mytilus galloprovincialis</name>
    <name type="common">Mediterranean mussel</name>
    <dbReference type="NCBI Taxonomy" id="29158"/>
    <lineage>
        <taxon>Eukaryota</taxon>
        <taxon>Metazoa</taxon>
        <taxon>Spiralia</taxon>
        <taxon>Lophotrochozoa</taxon>
        <taxon>Mollusca</taxon>
        <taxon>Bivalvia</taxon>
        <taxon>Autobranchia</taxon>
        <taxon>Pteriomorphia</taxon>
        <taxon>Mytilida</taxon>
        <taxon>Mytiloidea</taxon>
        <taxon>Mytilidae</taxon>
        <taxon>Mytilinae</taxon>
        <taxon>Mytilus</taxon>
    </lineage>
</organism>
<dbReference type="Gene3D" id="2.60.120.40">
    <property type="match status" value="1"/>
</dbReference>
<dbReference type="Proteomes" id="UP000596742">
    <property type="component" value="Unassembled WGS sequence"/>
</dbReference>
<feature type="signal peptide" evidence="1">
    <location>
        <begin position="1"/>
        <end position="20"/>
    </location>
</feature>
<evidence type="ECO:0000313" key="3">
    <source>
        <dbReference type="Proteomes" id="UP000596742"/>
    </source>
</evidence>
<evidence type="ECO:0000256" key="1">
    <source>
        <dbReference type="SAM" id="SignalP"/>
    </source>
</evidence>
<sequence length="394" mass="43920">MTSGSVIALLILACFSFLNGDLSMHSTKLKRTHDFSITDIISEENTTRIHLERYLLNLDNEFAVLKNEIQITKRMDIKREQEMQNLRSESAVFKQILMTLKEEIYDIRAENRQLRSDLGACQNATQKVNDDLIVLKHSDSMMNLVTVGHLQNEVTVVASKIAPLVDHIKNSSIYVTNLQAEIKAANTRINELNKSCSDDQLFPRSAYHLIEDQIKILNVTVQDNSNIIKSTIPGIESRVGNLTKLQNETTDHIENEIAELNHTVALSSCAANGSYSQGDVIHFPHTISSAGISSLSTFSSSGVYTCEIPGLYFVSVYIMSYSQFASFYILKNEKQLTHVYIKGSDAFGARSHYATGTSVQAAHLEAGDTIVIKAANQMYVYGNPHSCVTIFKLK</sequence>
<protein>
    <recommendedName>
        <fullName evidence="4">C1q domain-containing protein</fullName>
    </recommendedName>
</protein>